<keyword evidence="2" id="KW-0472">Membrane</keyword>
<evidence type="ECO:0000256" key="1">
    <source>
        <dbReference type="SAM" id="MobiDB-lite"/>
    </source>
</evidence>
<keyword evidence="4" id="KW-1185">Reference proteome</keyword>
<reference evidence="3" key="1">
    <citation type="submission" date="2012-02" db="EMBL/GenBank/DDBJ databases">
        <title>Whole genome shotgun sequence of Gordonia otitidis NBRC 100426.</title>
        <authorList>
            <person name="Yoshida I."/>
            <person name="Hosoyama A."/>
            <person name="Tsuchikane K."/>
            <person name="Katsumata H."/>
            <person name="Yamazaki S."/>
            <person name="Fujita N."/>
        </authorList>
    </citation>
    <scope>NUCLEOTIDE SEQUENCE [LARGE SCALE GENOMIC DNA]</scope>
    <source>
        <strain evidence="3">NBRC 100426</strain>
    </source>
</reference>
<evidence type="ECO:0000313" key="3">
    <source>
        <dbReference type="EMBL" id="GAB35826.1"/>
    </source>
</evidence>
<accession>H5TQR8</accession>
<gene>
    <name evidence="3" type="ORF">GOOTI_184_00180</name>
</gene>
<comment type="caution">
    <text evidence="3">The sequence shown here is derived from an EMBL/GenBank/DDBJ whole genome shotgun (WGS) entry which is preliminary data.</text>
</comment>
<keyword evidence="2" id="KW-1133">Transmembrane helix</keyword>
<proteinExistence type="predicted"/>
<organism evidence="3 4">
    <name type="scientific">Gordonia otitidis (strain DSM 44809 / CCUG 52243 / JCM 12355 / NBRC 100426 / IFM 10032)</name>
    <dbReference type="NCBI Taxonomy" id="1108044"/>
    <lineage>
        <taxon>Bacteria</taxon>
        <taxon>Bacillati</taxon>
        <taxon>Actinomycetota</taxon>
        <taxon>Actinomycetes</taxon>
        <taxon>Mycobacteriales</taxon>
        <taxon>Gordoniaceae</taxon>
        <taxon>Gordonia</taxon>
    </lineage>
</organism>
<evidence type="ECO:0000313" key="4">
    <source>
        <dbReference type="Proteomes" id="UP000005038"/>
    </source>
</evidence>
<feature type="compositionally biased region" description="Low complexity" evidence="1">
    <location>
        <begin position="9"/>
        <end position="31"/>
    </location>
</feature>
<dbReference type="AlphaFoldDB" id="H5TQR8"/>
<dbReference type="RefSeq" id="WP_007240032.1">
    <property type="nucleotide sequence ID" value="NZ_BAFB01000184.1"/>
</dbReference>
<feature type="transmembrane region" description="Helical" evidence="2">
    <location>
        <begin position="62"/>
        <end position="86"/>
    </location>
</feature>
<evidence type="ECO:0000256" key="2">
    <source>
        <dbReference type="SAM" id="Phobius"/>
    </source>
</evidence>
<dbReference type="Proteomes" id="UP000005038">
    <property type="component" value="Unassembled WGS sequence"/>
</dbReference>
<protein>
    <submittedName>
        <fullName evidence="3">Uncharacterized protein</fullName>
    </submittedName>
</protein>
<dbReference type="STRING" id="1108044.GOOTI_184_00180"/>
<keyword evidence="2" id="KW-0812">Transmembrane</keyword>
<name>H5TQR8_GORO1</name>
<feature type="region of interest" description="Disordered" evidence="1">
    <location>
        <begin position="1"/>
        <end position="31"/>
    </location>
</feature>
<dbReference type="EMBL" id="BAFB01000184">
    <property type="protein sequence ID" value="GAB35826.1"/>
    <property type="molecule type" value="Genomic_DNA"/>
</dbReference>
<dbReference type="OrthoDB" id="4381434at2"/>
<sequence length="188" mass="19867">MHPQQDWSTQHTPPQQHTPQQQVSGYQAPQQPVGAQQGATEFWLDSGAALPKRRWQHQTRTLVIVGTSIAMVVFAGLAALAITVGVGQTQRFTATGAVPVDCGSWTTTANGGTISDATIVTIYGETGERLAAAPLAHMRTSDNQCALKFTADDVDSGQTGYVVHVGDTFAQPVSGSALKQGVVLRPTE</sequence>